<sequence length="49" mass="5184">MTTSHEVGNMKNGDSFSIEATLNQSRADLGVGTHEITSTVELLCDTSGK</sequence>
<keyword evidence="2" id="KW-1185">Reference proteome</keyword>
<dbReference type="AlphaFoldDB" id="A0A0B8P6W3"/>
<organism evidence="1 2">
    <name type="scientific">Vibrio ishigakensis</name>
    <dbReference type="NCBI Taxonomy" id="1481914"/>
    <lineage>
        <taxon>Bacteria</taxon>
        <taxon>Pseudomonadati</taxon>
        <taxon>Pseudomonadota</taxon>
        <taxon>Gammaproteobacteria</taxon>
        <taxon>Vibrionales</taxon>
        <taxon>Vibrionaceae</taxon>
        <taxon>Vibrio</taxon>
    </lineage>
</organism>
<comment type="caution">
    <text evidence="1">The sequence shown here is derived from an EMBL/GenBank/DDBJ whole genome shotgun (WGS) entry which is preliminary data.</text>
</comment>
<gene>
    <name evidence="1" type="ORF">JCM19231_873</name>
</gene>
<evidence type="ECO:0000313" key="1">
    <source>
        <dbReference type="EMBL" id="GAM58689.1"/>
    </source>
</evidence>
<reference evidence="1 2" key="2">
    <citation type="submission" date="2015-01" db="EMBL/GenBank/DDBJ databases">
        <authorList>
            <consortium name="NBRP consortium"/>
            <person name="Sawabe T."/>
            <person name="Meirelles P."/>
            <person name="Feng G."/>
            <person name="Sayaka M."/>
            <person name="Hattori M."/>
            <person name="Ohkuma M."/>
        </authorList>
    </citation>
    <scope>NUCLEOTIDE SEQUENCE [LARGE SCALE GENOMIC DNA]</scope>
    <source>
        <strain evidence="2">JCM 19231</strain>
    </source>
</reference>
<name>A0A0B8P6W3_9VIBR</name>
<proteinExistence type="predicted"/>
<reference evidence="1 2" key="1">
    <citation type="submission" date="2015-01" db="EMBL/GenBank/DDBJ databases">
        <title>Vibrio sp. C1 JCM 19231 whole genome shotgun sequence.</title>
        <authorList>
            <person name="Sawabe T."/>
            <person name="Meirelles P."/>
            <person name="Feng G."/>
            <person name="Sayaka M."/>
            <person name="Hattori M."/>
            <person name="Ohkuma M."/>
        </authorList>
    </citation>
    <scope>NUCLEOTIDE SEQUENCE [LARGE SCALE GENOMIC DNA]</scope>
    <source>
        <strain evidence="2">JCM 19231</strain>
    </source>
</reference>
<dbReference type="Proteomes" id="UP000031671">
    <property type="component" value="Unassembled WGS sequence"/>
</dbReference>
<protein>
    <submittedName>
        <fullName evidence="1">Uncharacterized protein</fullName>
    </submittedName>
</protein>
<accession>A0A0B8P6W3</accession>
<dbReference type="EMBL" id="BBRZ01000099">
    <property type="protein sequence ID" value="GAM58689.1"/>
    <property type="molecule type" value="Genomic_DNA"/>
</dbReference>
<evidence type="ECO:0000313" key="2">
    <source>
        <dbReference type="Proteomes" id="UP000031671"/>
    </source>
</evidence>